<accession>A0A4S8LX72</accession>
<evidence type="ECO:0000313" key="3">
    <source>
        <dbReference type="Proteomes" id="UP000297245"/>
    </source>
</evidence>
<name>A0A4S8LX72_DENBC</name>
<evidence type="ECO:0000313" key="2">
    <source>
        <dbReference type="EMBL" id="THU94247.1"/>
    </source>
</evidence>
<feature type="region of interest" description="Disordered" evidence="1">
    <location>
        <begin position="207"/>
        <end position="256"/>
    </location>
</feature>
<keyword evidence="3" id="KW-1185">Reference proteome</keyword>
<reference evidence="2 3" key="1">
    <citation type="journal article" date="2019" name="Nat. Ecol. Evol.">
        <title>Megaphylogeny resolves global patterns of mushroom evolution.</title>
        <authorList>
            <person name="Varga T."/>
            <person name="Krizsan K."/>
            <person name="Foldi C."/>
            <person name="Dima B."/>
            <person name="Sanchez-Garcia M."/>
            <person name="Sanchez-Ramirez S."/>
            <person name="Szollosi G.J."/>
            <person name="Szarkandi J.G."/>
            <person name="Papp V."/>
            <person name="Albert L."/>
            <person name="Andreopoulos W."/>
            <person name="Angelini C."/>
            <person name="Antonin V."/>
            <person name="Barry K.W."/>
            <person name="Bougher N.L."/>
            <person name="Buchanan P."/>
            <person name="Buyck B."/>
            <person name="Bense V."/>
            <person name="Catcheside P."/>
            <person name="Chovatia M."/>
            <person name="Cooper J."/>
            <person name="Damon W."/>
            <person name="Desjardin D."/>
            <person name="Finy P."/>
            <person name="Geml J."/>
            <person name="Haridas S."/>
            <person name="Hughes K."/>
            <person name="Justo A."/>
            <person name="Karasinski D."/>
            <person name="Kautmanova I."/>
            <person name="Kiss B."/>
            <person name="Kocsube S."/>
            <person name="Kotiranta H."/>
            <person name="LaButti K.M."/>
            <person name="Lechner B.E."/>
            <person name="Liimatainen K."/>
            <person name="Lipzen A."/>
            <person name="Lukacs Z."/>
            <person name="Mihaltcheva S."/>
            <person name="Morgado L.N."/>
            <person name="Niskanen T."/>
            <person name="Noordeloos M.E."/>
            <person name="Ohm R.A."/>
            <person name="Ortiz-Santana B."/>
            <person name="Ovrebo C."/>
            <person name="Racz N."/>
            <person name="Riley R."/>
            <person name="Savchenko A."/>
            <person name="Shiryaev A."/>
            <person name="Soop K."/>
            <person name="Spirin V."/>
            <person name="Szebenyi C."/>
            <person name="Tomsovsky M."/>
            <person name="Tulloss R.E."/>
            <person name="Uehling J."/>
            <person name="Grigoriev I.V."/>
            <person name="Vagvolgyi C."/>
            <person name="Papp T."/>
            <person name="Martin F.M."/>
            <person name="Miettinen O."/>
            <person name="Hibbett D.S."/>
            <person name="Nagy L.G."/>
        </authorList>
    </citation>
    <scope>NUCLEOTIDE SEQUENCE [LARGE SCALE GENOMIC DNA]</scope>
    <source>
        <strain evidence="2 3">CBS 962.96</strain>
    </source>
</reference>
<proteinExistence type="predicted"/>
<dbReference type="AlphaFoldDB" id="A0A4S8LX72"/>
<gene>
    <name evidence="2" type="ORF">K435DRAFT_860784</name>
</gene>
<organism evidence="2 3">
    <name type="scientific">Dendrothele bispora (strain CBS 962.96)</name>
    <dbReference type="NCBI Taxonomy" id="1314807"/>
    <lineage>
        <taxon>Eukaryota</taxon>
        <taxon>Fungi</taxon>
        <taxon>Dikarya</taxon>
        <taxon>Basidiomycota</taxon>
        <taxon>Agaricomycotina</taxon>
        <taxon>Agaricomycetes</taxon>
        <taxon>Agaricomycetidae</taxon>
        <taxon>Agaricales</taxon>
        <taxon>Agaricales incertae sedis</taxon>
        <taxon>Dendrothele</taxon>
    </lineage>
</organism>
<protein>
    <submittedName>
        <fullName evidence="2">Uncharacterized protein</fullName>
    </submittedName>
</protein>
<dbReference type="EMBL" id="ML179229">
    <property type="protein sequence ID" value="THU94247.1"/>
    <property type="molecule type" value="Genomic_DNA"/>
</dbReference>
<dbReference type="Proteomes" id="UP000297245">
    <property type="component" value="Unassembled WGS sequence"/>
</dbReference>
<feature type="compositionally biased region" description="Polar residues" evidence="1">
    <location>
        <begin position="228"/>
        <end position="256"/>
    </location>
</feature>
<sequence length="313" mass="35006">MDPLTTTAGVAQVIQLATSAATAYHEVASANDQPRVKDDLDLVTEHIDEALDALVRLSRVAQVSLQAARQYGQFHNEFLMLNQQLERTLKYSDLGLYMRIYHRFLRDGKPPSIRSMNKKMKTFKGLVISAAAGAELTYRSSYLLTAETDLLEELDVKMLQLYAEKNPSMTMDEFIRLVVRRAALRVLPSEKVDGYLARFNQKLNDLPQNSGDKVGQVDTGKKPERKNTASVSGPSTKSPRSTISGSDTLTENKCSDYNNMELDSSKLKNPFKDDLEEDLAELLPMVDFNGKGKIKADLPPRRMTLCVTSYTDS</sequence>
<evidence type="ECO:0000256" key="1">
    <source>
        <dbReference type="SAM" id="MobiDB-lite"/>
    </source>
</evidence>